<dbReference type="OrthoDB" id="3350812at2759"/>
<dbReference type="Proteomes" id="UP000307440">
    <property type="component" value="Unassembled WGS sequence"/>
</dbReference>
<feature type="transmembrane region" description="Helical" evidence="1">
    <location>
        <begin position="150"/>
        <end position="170"/>
    </location>
</feature>
<dbReference type="Pfam" id="PF20151">
    <property type="entry name" value="DUF6533"/>
    <property type="match status" value="1"/>
</dbReference>
<accession>A0A5C3L1V6</accession>
<evidence type="ECO:0000313" key="3">
    <source>
        <dbReference type="EMBL" id="TFK26959.1"/>
    </source>
</evidence>
<dbReference type="AlphaFoldDB" id="A0A5C3L1V6"/>
<feature type="transmembrane region" description="Helical" evidence="1">
    <location>
        <begin position="107"/>
        <end position="124"/>
    </location>
</feature>
<proteinExistence type="predicted"/>
<dbReference type="EMBL" id="ML210169">
    <property type="protein sequence ID" value="TFK26959.1"/>
    <property type="molecule type" value="Genomic_DNA"/>
</dbReference>
<organism evidence="3 4">
    <name type="scientific">Coprinopsis marcescibilis</name>
    <name type="common">Agaric fungus</name>
    <name type="synonym">Psathyrella marcescibilis</name>
    <dbReference type="NCBI Taxonomy" id="230819"/>
    <lineage>
        <taxon>Eukaryota</taxon>
        <taxon>Fungi</taxon>
        <taxon>Dikarya</taxon>
        <taxon>Basidiomycota</taxon>
        <taxon>Agaricomycotina</taxon>
        <taxon>Agaricomycetes</taxon>
        <taxon>Agaricomycetidae</taxon>
        <taxon>Agaricales</taxon>
        <taxon>Agaricineae</taxon>
        <taxon>Psathyrellaceae</taxon>
        <taxon>Coprinopsis</taxon>
    </lineage>
</organism>
<protein>
    <recommendedName>
        <fullName evidence="2">DUF6533 domain-containing protein</fullName>
    </recommendedName>
</protein>
<keyword evidence="1" id="KW-0812">Transmembrane</keyword>
<evidence type="ECO:0000259" key="2">
    <source>
        <dbReference type="Pfam" id="PF20151"/>
    </source>
</evidence>
<feature type="transmembrane region" description="Helical" evidence="1">
    <location>
        <begin position="75"/>
        <end position="95"/>
    </location>
</feature>
<feature type="domain" description="DUF6533" evidence="2">
    <location>
        <begin position="21"/>
        <end position="64"/>
    </location>
</feature>
<evidence type="ECO:0000256" key="1">
    <source>
        <dbReference type="SAM" id="Phobius"/>
    </source>
</evidence>
<sequence length="280" mass="31327">MSDAETLVTLASSIFVNNAVLAASMTIFIYDYIQSLDDEIGNIWPGRINLGKVLFLLARYPTFIDLPRLPKGLGYNNWSVFNYIAILVVSICALLGNNRIATTALTAFYLLATVTGFVLLGLFLREVDVEPLPYFSPTVCVLFWENDYMYYNYCLLLGGELAFTIIAAVVGFRKYRNSNSAYVVLLYRDGFLFYFTLLVLSTLSVIAPYILPIGYSSIFTSVQRSLHPVLANRLLLDMRKLPSRDPTRNVSDLAFNSKSRNTAKTSYSFGTNPSTAYSGM</sequence>
<gene>
    <name evidence="3" type="ORF">FA15DRAFT_754648</name>
</gene>
<keyword evidence="1" id="KW-1133">Transmembrane helix</keyword>
<reference evidence="3 4" key="1">
    <citation type="journal article" date="2019" name="Nat. Ecol. Evol.">
        <title>Megaphylogeny resolves global patterns of mushroom evolution.</title>
        <authorList>
            <person name="Varga T."/>
            <person name="Krizsan K."/>
            <person name="Foldi C."/>
            <person name="Dima B."/>
            <person name="Sanchez-Garcia M."/>
            <person name="Sanchez-Ramirez S."/>
            <person name="Szollosi G.J."/>
            <person name="Szarkandi J.G."/>
            <person name="Papp V."/>
            <person name="Albert L."/>
            <person name="Andreopoulos W."/>
            <person name="Angelini C."/>
            <person name="Antonin V."/>
            <person name="Barry K.W."/>
            <person name="Bougher N.L."/>
            <person name="Buchanan P."/>
            <person name="Buyck B."/>
            <person name="Bense V."/>
            <person name="Catcheside P."/>
            <person name="Chovatia M."/>
            <person name="Cooper J."/>
            <person name="Damon W."/>
            <person name="Desjardin D."/>
            <person name="Finy P."/>
            <person name="Geml J."/>
            <person name="Haridas S."/>
            <person name="Hughes K."/>
            <person name="Justo A."/>
            <person name="Karasinski D."/>
            <person name="Kautmanova I."/>
            <person name="Kiss B."/>
            <person name="Kocsube S."/>
            <person name="Kotiranta H."/>
            <person name="LaButti K.M."/>
            <person name="Lechner B.E."/>
            <person name="Liimatainen K."/>
            <person name="Lipzen A."/>
            <person name="Lukacs Z."/>
            <person name="Mihaltcheva S."/>
            <person name="Morgado L.N."/>
            <person name="Niskanen T."/>
            <person name="Noordeloos M.E."/>
            <person name="Ohm R.A."/>
            <person name="Ortiz-Santana B."/>
            <person name="Ovrebo C."/>
            <person name="Racz N."/>
            <person name="Riley R."/>
            <person name="Savchenko A."/>
            <person name="Shiryaev A."/>
            <person name="Soop K."/>
            <person name="Spirin V."/>
            <person name="Szebenyi C."/>
            <person name="Tomsovsky M."/>
            <person name="Tulloss R.E."/>
            <person name="Uehling J."/>
            <person name="Grigoriev I.V."/>
            <person name="Vagvolgyi C."/>
            <person name="Papp T."/>
            <person name="Martin F.M."/>
            <person name="Miettinen O."/>
            <person name="Hibbett D.S."/>
            <person name="Nagy L.G."/>
        </authorList>
    </citation>
    <scope>NUCLEOTIDE SEQUENCE [LARGE SCALE GENOMIC DNA]</scope>
    <source>
        <strain evidence="3 4">CBS 121175</strain>
    </source>
</reference>
<feature type="transmembrane region" description="Helical" evidence="1">
    <location>
        <begin position="191"/>
        <end position="211"/>
    </location>
</feature>
<keyword evidence="4" id="KW-1185">Reference proteome</keyword>
<feature type="transmembrane region" description="Helical" evidence="1">
    <location>
        <begin position="7"/>
        <end position="30"/>
    </location>
</feature>
<dbReference type="STRING" id="230819.A0A5C3L1V6"/>
<keyword evidence="1" id="KW-0472">Membrane</keyword>
<dbReference type="InterPro" id="IPR045340">
    <property type="entry name" value="DUF6533"/>
</dbReference>
<name>A0A5C3L1V6_COPMA</name>
<evidence type="ECO:0000313" key="4">
    <source>
        <dbReference type="Proteomes" id="UP000307440"/>
    </source>
</evidence>